<protein>
    <submittedName>
        <fullName evidence="3">Uncharacterized protein</fullName>
    </submittedName>
</protein>
<proteinExistence type="predicted"/>
<organism evidence="3 4">
    <name type="scientific">Ridgeia piscesae</name>
    <name type="common">Tubeworm</name>
    <dbReference type="NCBI Taxonomy" id="27915"/>
    <lineage>
        <taxon>Eukaryota</taxon>
        <taxon>Metazoa</taxon>
        <taxon>Spiralia</taxon>
        <taxon>Lophotrochozoa</taxon>
        <taxon>Annelida</taxon>
        <taxon>Polychaeta</taxon>
        <taxon>Sedentaria</taxon>
        <taxon>Canalipalpata</taxon>
        <taxon>Sabellida</taxon>
        <taxon>Siboglinidae</taxon>
        <taxon>Ridgeia</taxon>
    </lineage>
</organism>
<feature type="region of interest" description="Disordered" evidence="1">
    <location>
        <begin position="29"/>
        <end position="63"/>
    </location>
</feature>
<evidence type="ECO:0000256" key="1">
    <source>
        <dbReference type="SAM" id="MobiDB-lite"/>
    </source>
</evidence>
<dbReference type="Proteomes" id="UP001209878">
    <property type="component" value="Unassembled WGS sequence"/>
</dbReference>
<dbReference type="AlphaFoldDB" id="A0AAD9KL04"/>
<gene>
    <name evidence="3" type="ORF">NP493_868g04000</name>
</gene>
<feature type="region of interest" description="Disordered" evidence="1">
    <location>
        <begin position="76"/>
        <end position="97"/>
    </location>
</feature>
<evidence type="ECO:0000256" key="2">
    <source>
        <dbReference type="SAM" id="SignalP"/>
    </source>
</evidence>
<feature type="signal peptide" evidence="2">
    <location>
        <begin position="1"/>
        <end position="25"/>
    </location>
</feature>
<sequence>MAPLGVVVLLMTAIVLLLGHQEAAAMPKEQTVGMDSSDDSQLDSGTSARQERSAPSNDLQRKRAIAADKKRRFADTFDPISNAGHFGGLGDDDTTRTRPKEIRKRKHYNKHMHSLAAGVNALGRVTNFKKRSFVITRRRSLLEGLQKRAFGRVAAAKRQRQRRREA</sequence>
<evidence type="ECO:0000313" key="4">
    <source>
        <dbReference type="Proteomes" id="UP001209878"/>
    </source>
</evidence>
<feature type="compositionally biased region" description="Polar residues" evidence="1">
    <location>
        <begin position="42"/>
        <end position="58"/>
    </location>
</feature>
<reference evidence="3" key="1">
    <citation type="journal article" date="2023" name="Mol. Biol. Evol.">
        <title>Third-Generation Sequencing Reveals the Adaptive Role of the Epigenome in Three Deep-Sea Polychaetes.</title>
        <authorList>
            <person name="Perez M."/>
            <person name="Aroh O."/>
            <person name="Sun Y."/>
            <person name="Lan Y."/>
            <person name="Juniper S.K."/>
            <person name="Young C.R."/>
            <person name="Angers B."/>
            <person name="Qian P.Y."/>
        </authorList>
    </citation>
    <scope>NUCLEOTIDE SEQUENCE</scope>
    <source>
        <strain evidence="3">R07B-5</strain>
    </source>
</reference>
<keyword evidence="4" id="KW-1185">Reference proteome</keyword>
<feature type="chain" id="PRO_5042272312" evidence="2">
    <location>
        <begin position="26"/>
        <end position="166"/>
    </location>
</feature>
<keyword evidence="2" id="KW-0732">Signal</keyword>
<dbReference type="EMBL" id="JAODUO010000867">
    <property type="protein sequence ID" value="KAK2173554.1"/>
    <property type="molecule type" value="Genomic_DNA"/>
</dbReference>
<comment type="caution">
    <text evidence="3">The sequence shown here is derived from an EMBL/GenBank/DDBJ whole genome shotgun (WGS) entry which is preliminary data.</text>
</comment>
<name>A0AAD9KL04_RIDPI</name>
<accession>A0AAD9KL04</accession>
<evidence type="ECO:0000313" key="3">
    <source>
        <dbReference type="EMBL" id="KAK2173554.1"/>
    </source>
</evidence>